<evidence type="ECO:0000313" key="7">
    <source>
        <dbReference type="EMBL" id="STO07994.1"/>
    </source>
</evidence>
<evidence type="ECO:0000256" key="2">
    <source>
        <dbReference type="ARBA" id="ARBA00023015"/>
    </source>
</evidence>
<dbReference type="EMBL" id="UGGP01000001">
    <property type="protein sequence ID" value="STO07994.1"/>
    <property type="molecule type" value="Genomic_DNA"/>
</dbReference>
<gene>
    <name evidence="7" type="primary">glnR</name>
    <name evidence="7" type="ORF">NCTC13163_01355</name>
</gene>
<evidence type="ECO:0000313" key="8">
    <source>
        <dbReference type="Proteomes" id="UP000254060"/>
    </source>
</evidence>
<dbReference type="STRING" id="1397694.GCA_000702585_01859"/>
<accession>A0A377FTV5</accession>
<dbReference type="Pfam" id="PF13411">
    <property type="entry name" value="MerR_1"/>
    <property type="match status" value="1"/>
</dbReference>
<feature type="compositionally biased region" description="Polar residues" evidence="5">
    <location>
        <begin position="80"/>
        <end position="90"/>
    </location>
</feature>
<dbReference type="PANTHER" id="PTHR30204:SF65">
    <property type="entry name" value="HTH-TYPE TRANSCRIPTIONAL REGULATOR TNRA"/>
    <property type="match status" value="1"/>
</dbReference>
<dbReference type="InterPro" id="IPR000551">
    <property type="entry name" value="MerR-type_HTH_dom"/>
</dbReference>
<feature type="region of interest" description="Disordered" evidence="5">
    <location>
        <begin position="80"/>
        <end position="102"/>
    </location>
</feature>
<keyword evidence="2" id="KW-0805">Transcription regulation</keyword>
<dbReference type="RefSeq" id="WP_024372535.1">
    <property type="nucleotide sequence ID" value="NZ_UGGP01000001.1"/>
</dbReference>
<reference evidence="7 8" key="1">
    <citation type="submission" date="2018-06" db="EMBL/GenBank/DDBJ databases">
        <authorList>
            <consortium name="Pathogen Informatics"/>
            <person name="Doyle S."/>
        </authorList>
    </citation>
    <scope>NUCLEOTIDE SEQUENCE [LARGE SCALE GENOMIC DNA]</scope>
    <source>
        <strain evidence="7 8">NCTC13163</strain>
    </source>
</reference>
<keyword evidence="1" id="KW-0678">Repressor</keyword>
<evidence type="ECO:0000256" key="4">
    <source>
        <dbReference type="ARBA" id="ARBA00023163"/>
    </source>
</evidence>
<feature type="domain" description="HTH merR-type" evidence="6">
    <location>
        <begin position="11"/>
        <end position="79"/>
    </location>
</feature>
<proteinExistence type="predicted"/>
<keyword evidence="4" id="KW-0804">Transcription</keyword>
<dbReference type="Proteomes" id="UP000254060">
    <property type="component" value="Unassembled WGS sequence"/>
</dbReference>
<evidence type="ECO:0000256" key="3">
    <source>
        <dbReference type="ARBA" id="ARBA00023125"/>
    </source>
</evidence>
<dbReference type="SMART" id="SM00422">
    <property type="entry name" value="HTH_MERR"/>
    <property type="match status" value="1"/>
</dbReference>
<dbReference type="CDD" id="cd01105">
    <property type="entry name" value="HTH_GlnR-like"/>
    <property type="match status" value="1"/>
</dbReference>
<dbReference type="Gene3D" id="1.10.1660.10">
    <property type="match status" value="1"/>
</dbReference>
<dbReference type="SUPFAM" id="SSF46955">
    <property type="entry name" value="Putative DNA-binding domain"/>
    <property type="match status" value="1"/>
</dbReference>
<dbReference type="PROSITE" id="PS50937">
    <property type="entry name" value="HTH_MERR_2"/>
    <property type="match status" value="1"/>
</dbReference>
<dbReference type="InterPro" id="IPR047057">
    <property type="entry name" value="MerR_fam"/>
</dbReference>
<organism evidence="7 8">
    <name type="scientific">Exiguobacterium aurantiacum</name>
    <dbReference type="NCBI Taxonomy" id="33987"/>
    <lineage>
        <taxon>Bacteria</taxon>
        <taxon>Bacillati</taxon>
        <taxon>Bacillota</taxon>
        <taxon>Bacilli</taxon>
        <taxon>Bacillales</taxon>
        <taxon>Bacillales Family XII. Incertae Sedis</taxon>
        <taxon>Exiguobacterium</taxon>
    </lineage>
</organism>
<keyword evidence="3" id="KW-0238">DNA-binding</keyword>
<dbReference type="GO" id="GO:0003700">
    <property type="term" value="F:DNA-binding transcription factor activity"/>
    <property type="evidence" value="ECO:0007669"/>
    <property type="project" value="InterPro"/>
</dbReference>
<dbReference type="PANTHER" id="PTHR30204">
    <property type="entry name" value="REDOX-CYCLING DRUG-SENSING TRANSCRIPTIONAL ACTIVATOR SOXR"/>
    <property type="match status" value="1"/>
</dbReference>
<evidence type="ECO:0000256" key="5">
    <source>
        <dbReference type="SAM" id="MobiDB-lite"/>
    </source>
</evidence>
<sequence>MADQFRRSNPLFPIGIVQDLTQLTGRQIRYYEEQGLISPSRTESKRRLYSFNDVERLLAIKDFIDQGFNLAAIRHMLDNEGTTETDSTASKEPVSETPKISEKELHKLLKTQLQEAGRFNKTSLIQGELSRFYR</sequence>
<dbReference type="AlphaFoldDB" id="A0A377FTV5"/>
<name>A0A377FTV5_9BACL</name>
<protein>
    <submittedName>
        <fullName evidence="7">HTH-type transcriptional regulator glnR</fullName>
    </submittedName>
</protein>
<evidence type="ECO:0000256" key="1">
    <source>
        <dbReference type="ARBA" id="ARBA00022491"/>
    </source>
</evidence>
<dbReference type="InterPro" id="IPR009061">
    <property type="entry name" value="DNA-bd_dom_put_sf"/>
</dbReference>
<evidence type="ECO:0000259" key="6">
    <source>
        <dbReference type="PROSITE" id="PS50937"/>
    </source>
</evidence>
<dbReference type="OrthoDB" id="9806513at2"/>
<dbReference type="GO" id="GO:0003677">
    <property type="term" value="F:DNA binding"/>
    <property type="evidence" value="ECO:0007669"/>
    <property type="project" value="UniProtKB-KW"/>
</dbReference>